<comment type="caution">
    <text evidence="1">The sequence shown here is derived from an EMBL/GenBank/DDBJ whole genome shotgun (WGS) entry which is preliminary data.</text>
</comment>
<keyword evidence="2" id="KW-1185">Reference proteome</keyword>
<evidence type="ECO:0000313" key="2">
    <source>
        <dbReference type="Proteomes" id="UP001460270"/>
    </source>
</evidence>
<organism evidence="1 2">
    <name type="scientific">Mugilogobius chulae</name>
    <name type="common">yellowstripe goby</name>
    <dbReference type="NCBI Taxonomy" id="88201"/>
    <lineage>
        <taxon>Eukaryota</taxon>
        <taxon>Metazoa</taxon>
        <taxon>Chordata</taxon>
        <taxon>Craniata</taxon>
        <taxon>Vertebrata</taxon>
        <taxon>Euteleostomi</taxon>
        <taxon>Actinopterygii</taxon>
        <taxon>Neopterygii</taxon>
        <taxon>Teleostei</taxon>
        <taxon>Neoteleostei</taxon>
        <taxon>Acanthomorphata</taxon>
        <taxon>Gobiaria</taxon>
        <taxon>Gobiiformes</taxon>
        <taxon>Gobioidei</taxon>
        <taxon>Gobiidae</taxon>
        <taxon>Gobionellinae</taxon>
        <taxon>Mugilogobius</taxon>
    </lineage>
</organism>
<protein>
    <submittedName>
        <fullName evidence="1">Uncharacterized protein</fullName>
    </submittedName>
</protein>
<dbReference type="PANTHER" id="PTHR44444">
    <property type="entry name" value="PROTEIN SEL-1 HOMOLOG 3"/>
    <property type="match status" value="1"/>
</dbReference>
<dbReference type="InterPro" id="IPR042756">
    <property type="entry name" value="Sel-1L3"/>
</dbReference>
<feature type="non-terminal residue" evidence="1">
    <location>
        <position position="386"/>
    </location>
</feature>
<dbReference type="PANTHER" id="PTHR44444:SF1">
    <property type="entry name" value="PROTEIN SEL-1 HOMOLOG 3"/>
    <property type="match status" value="1"/>
</dbReference>
<dbReference type="AlphaFoldDB" id="A0AAW0MJ10"/>
<dbReference type="Proteomes" id="UP001460270">
    <property type="component" value="Unassembled WGS sequence"/>
</dbReference>
<accession>A0AAW0MJ10</accession>
<reference evidence="2" key="1">
    <citation type="submission" date="2024-04" db="EMBL/GenBank/DDBJ databases">
        <title>Salinicola lusitanus LLJ914,a marine bacterium isolated from the Okinawa Trough.</title>
        <authorList>
            <person name="Li J."/>
        </authorList>
    </citation>
    <scope>NUCLEOTIDE SEQUENCE [LARGE SCALE GENOMIC DNA]</scope>
</reference>
<dbReference type="EMBL" id="JBBPFD010000530">
    <property type="protein sequence ID" value="KAK7878371.1"/>
    <property type="molecule type" value="Genomic_DNA"/>
</dbReference>
<gene>
    <name evidence="1" type="ORF">WMY93_031001</name>
</gene>
<proteinExistence type="predicted"/>
<sequence length="386" mass="44382">MAQAFKYPRFISPGLYVLQVIPTSSHDVDSSHHAFIAFASAPDKVVDGSTVLLRYNCSGPCQLGVHVSATTLQETNLVIFRRTWLIRAPEGIRTHQVLLRFPPSVLYRRSLHNREVLEVLDLTLGAWIRHTDVHKECPSWPVQLMWRINTGRIARCRREEAEMDLLEFPLASTGEGFGVVRRLQPPIDKDLERLRRQAVTKPRATLSMWIYLLEWCQEKQCAIFHQLTSQKVYGSPLIQLSDTGDLVIQAHLTEGGDEAFRNNKALPLRTWIRLDLNIEATKAQLALTWDNKTFPASYKFRNNMYLDDTDGHFVIGGSRYYKGIRGYYGSMKYYRFGTEKINHDLSPKDLLMGLAEFQSECEELKNMRSTYQQEVTASHFLSPFNP</sequence>
<evidence type="ECO:0000313" key="1">
    <source>
        <dbReference type="EMBL" id="KAK7878371.1"/>
    </source>
</evidence>
<name>A0AAW0MJ10_9GOBI</name>